<evidence type="ECO:0000313" key="3">
    <source>
        <dbReference type="Proteomes" id="UP000019194"/>
    </source>
</evidence>
<dbReference type="PANTHER" id="PTHR30083:SF0">
    <property type="entry name" value="3'-PHOSPHOADENOSINE 5'-PHOSPHOSULFATE SULFOTRANSFERASE (PAPS REDUCTASE)_FAD SYNTHETASE"/>
    <property type="match status" value="1"/>
</dbReference>
<comment type="caution">
    <text evidence="2">The sequence shown here is derived from an EMBL/GenBank/DDBJ whole genome shotgun (WGS) entry which is preliminary data.</text>
</comment>
<dbReference type="InterPro" id="IPR021845">
    <property type="entry name" value="DUF3440"/>
</dbReference>
<dbReference type="Proteomes" id="UP000019194">
    <property type="component" value="Unassembled WGS sequence"/>
</dbReference>
<dbReference type="InterPro" id="IPR003115">
    <property type="entry name" value="ParB_N"/>
</dbReference>
<sequence>MLLLNSMPETTAEHYRNKIAVYLQWYKKKGMDNIPQTQEGDIGSKDIPSWRRICKVLLNNDYWCRALSFSPTKPKNYQRYNERMKTKTPGMGNLMQHRLTQELLGFLSGLSEEERIEAINEFRRAIHSVSPFREEPVDCVLWVKNDHISPNDYNPNNVAPPEKKLLLKSLEADGFTQPIVVVHSTAEEYEIVDGFHRHELGKAKASLRPRLKGYLPVACLERERHERMAATIRHNRARGRHQIHAMSEIVRELSQLGWSEERIGKDLGMDNDEVLRLKQINGLQELFADRRFSKAWTVK</sequence>
<dbReference type="InterPro" id="IPR036086">
    <property type="entry name" value="ParB/Sulfiredoxin_sf"/>
</dbReference>
<dbReference type="SMART" id="SM00470">
    <property type="entry name" value="ParB"/>
    <property type="match status" value="1"/>
</dbReference>
<dbReference type="EMBL" id="CBWP010000009">
    <property type="protein sequence ID" value="CDL36211.1"/>
    <property type="molecule type" value="Genomic_DNA"/>
</dbReference>
<name>A0A7G2IIV9_CITFR</name>
<dbReference type="SUPFAM" id="SSF110849">
    <property type="entry name" value="ParB/Sulfiredoxin"/>
    <property type="match status" value="1"/>
</dbReference>
<organism evidence="2 3">
    <name type="scientific">Citrobacter freundii</name>
    <dbReference type="NCBI Taxonomy" id="546"/>
    <lineage>
        <taxon>Bacteria</taxon>
        <taxon>Pseudomonadati</taxon>
        <taxon>Pseudomonadota</taxon>
        <taxon>Gammaproteobacteria</taxon>
        <taxon>Enterobacterales</taxon>
        <taxon>Enterobacteriaceae</taxon>
        <taxon>Citrobacter</taxon>
        <taxon>Citrobacter freundii complex</taxon>
    </lineage>
</organism>
<protein>
    <submittedName>
        <fullName evidence="2">Co-activator of prophage gene expression IbrB</fullName>
    </submittedName>
</protein>
<dbReference type="Pfam" id="PF02195">
    <property type="entry name" value="ParB_N"/>
    <property type="match status" value="1"/>
</dbReference>
<feature type="domain" description="ParB-like N-terminal" evidence="1">
    <location>
        <begin position="141"/>
        <end position="236"/>
    </location>
</feature>
<dbReference type="Gene3D" id="3.90.1530.10">
    <property type="entry name" value="Conserved hypothetical protein from pyrococcus furiosus pfu- 392566-001, ParB domain"/>
    <property type="match status" value="1"/>
</dbReference>
<reference evidence="2 3" key="1">
    <citation type="submission" date="2013-10" db="EMBL/GenBank/DDBJ databases">
        <title>Antibiotic resistance diversity of beta-lactamase producers in the General Hospital Vienna.</title>
        <authorList>
            <person name="Barisic I."/>
            <person name="Mitteregger D."/>
            <person name="Hirschl A.M."/>
            <person name="Noehammer C."/>
            <person name="Wiesinger-Mayr H."/>
        </authorList>
    </citation>
    <scope>NUCLEOTIDE SEQUENCE [LARGE SCALE GENOMIC DNA]</scope>
    <source>
        <strain evidence="2 3">ISC11</strain>
    </source>
</reference>
<evidence type="ECO:0000259" key="1">
    <source>
        <dbReference type="SMART" id="SM00470"/>
    </source>
</evidence>
<dbReference type="Pfam" id="PF11922">
    <property type="entry name" value="DUF3440"/>
    <property type="match status" value="1"/>
</dbReference>
<proteinExistence type="predicted"/>
<dbReference type="CDD" id="cd16397">
    <property type="entry name" value="IbrB_like"/>
    <property type="match status" value="1"/>
</dbReference>
<evidence type="ECO:0000313" key="2">
    <source>
        <dbReference type="EMBL" id="CDL36211.1"/>
    </source>
</evidence>
<dbReference type="FunFam" id="3.90.1530.10:FF:000002">
    <property type="entry name" value="Putative transcriptional regulator"/>
    <property type="match status" value="1"/>
</dbReference>
<accession>A0A7G2IIV9</accession>
<dbReference type="AlphaFoldDB" id="A0A7G2IIV9"/>
<dbReference type="PANTHER" id="PTHR30083">
    <property type="entry name" value="TRANSCRIPTIONAL REGULATOR-RELATED"/>
    <property type="match status" value="1"/>
</dbReference>
<dbReference type="GO" id="GO:0071453">
    <property type="term" value="P:cellular response to oxygen levels"/>
    <property type="evidence" value="ECO:0007669"/>
    <property type="project" value="TreeGrafter"/>
</dbReference>